<dbReference type="FunFam" id="3.30.70.100:FF:000001">
    <property type="entry name" value="ATPase copper transporting beta"/>
    <property type="match status" value="1"/>
</dbReference>
<evidence type="ECO:0000256" key="1">
    <source>
        <dbReference type="ARBA" id="ARBA00004141"/>
    </source>
</evidence>
<dbReference type="GO" id="GO:0005524">
    <property type="term" value="F:ATP binding"/>
    <property type="evidence" value="ECO:0007669"/>
    <property type="project" value="UniProtKB-UniRule"/>
</dbReference>
<dbReference type="Pfam" id="PF00702">
    <property type="entry name" value="Hydrolase"/>
    <property type="match status" value="1"/>
</dbReference>
<dbReference type="NCBIfam" id="TIGR01525">
    <property type="entry name" value="ATPase-IB_hvy"/>
    <property type="match status" value="1"/>
</dbReference>
<evidence type="ECO:0000256" key="2">
    <source>
        <dbReference type="ARBA" id="ARBA00022692"/>
    </source>
</evidence>
<keyword evidence="4 9" id="KW-0547">Nucleotide-binding</keyword>
<dbReference type="PROSITE" id="PS01047">
    <property type="entry name" value="HMA_1"/>
    <property type="match status" value="1"/>
</dbReference>
<reference evidence="12 13" key="1">
    <citation type="submission" date="2017-04" db="EMBL/GenBank/DDBJ databases">
        <title>Draft genome sequence of Tuber borchii Vittad., a whitish edible truffle.</title>
        <authorList>
            <consortium name="DOE Joint Genome Institute"/>
            <person name="Murat C."/>
            <person name="Kuo A."/>
            <person name="Barry K.W."/>
            <person name="Clum A."/>
            <person name="Dockter R.B."/>
            <person name="Fauchery L."/>
            <person name="Iotti M."/>
            <person name="Kohler A."/>
            <person name="Labutti K."/>
            <person name="Lindquist E.A."/>
            <person name="Lipzen A."/>
            <person name="Ohm R.A."/>
            <person name="Wang M."/>
            <person name="Grigoriev I.V."/>
            <person name="Zambonelli A."/>
            <person name="Martin F.M."/>
        </authorList>
    </citation>
    <scope>NUCLEOTIDE SEQUENCE [LARGE SCALE GENOMIC DNA]</scope>
    <source>
        <strain evidence="12 13">Tbo3840</strain>
    </source>
</reference>
<dbReference type="GO" id="GO:0005507">
    <property type="term" value="F:copper ion binding"/>
    <property type="evidence" value="ECO:0007669"/>
    <property type="project" value="TreeGrafter"/>
</dbReference>
<dbReference type="InterPro" id="IPR001757">
    <property type="entry name" value="P_typ_ATPase"/>
</dbReference>
<keyword evidence="7 9" id="KW-1133">Transmembrane helix</keyword>
<comment type="similarity">
    <text evidence="9">Belongs to the cation transport ATPase (P-type) (TC 3.A.3) family. Type IB subfamily.</text>
</comment>
<feature type="transmembrane region" description="Helical" evidence="9">
    <location>
        <begin position="331"/>
        <end position="350"/>
    </location>
</feature>
<dbReference type="InterPro" id="IPR017969">
    <property type="entry name" value="Heavy-metal-associated_CS"/>
</dbReference>
<dbReference type="SUPFAM" id="SSF81660">
    <property type="entry name" value="Metal cation-transporting ATPase, ATP-binding domain N"/>
    <property type="match status" value="1"/>
</dbReference>
<dbReference type="AlphaFoldDB" id="A0A2T7A1C7"/>
<feature type="transmembrane region" description="Helical" evidence="9">
    <location>
        <begin position="597"/>
        <end position="622"/>
    </location>
</feature>
<dbReference type="CDD" id="cd00371">
    <property type="entry name" value="HMA"/>
    <property type="match status" value="2"/>
</dbReference>
<evidence type="ECO:0000313" key="12">
    <source>
        <dbReference type="EMBL" id="PUU81527.1"/>
    </source>
</evidence>
<dbReference type="Pfam" id="PF00122">
    <property type="entry name" value="E1-E2_ATPase"/>
    <property type="match status" value="1"/>
</dbReference>
<dbReference type="Proteomes" id="UP000244722">
    <property type="component" value="Unassembled WGS sequence"/>
</dbReference>
<dbReference type="Gene3D" id="3.30.70.100">
    <property type="match status" value="1"/>
</dbReference>
<keyword evidence="3 9" id="KW-0479">Metal-binding</keyword>
<evidence type="ECO:0000256" key="8">
    <source>
        <dbReference type="ARBA" id="ARBA00023136"/>
    </source>
</evidence>
<evidence type="ECO:0000256" key="5">
    <source>
        <dbReference type="ARBA" id="ARBA00022840"/>
    </source>
</evidence>
<dbReference type="PROSITE" id="PS50846">
    <property type="entry name" value="HMA_2"/>
    <property type="match status" value="1"/>
</dbReference>
<evidence type="ECO:0000256" key="7">
    <source>
        <dbReference type="ARBA" id="ARBA00022989"/>
    </source>
</evidence>
<keyword evidence="6" id="KW-1278">Translocase</keyword>
<feature type="region of interest" description="Disordered" evidence="10">
    <location>
        <begin position="1"/>
        <end position="42"/>
    </location>
</feature>
<dbReference type="OrthoDB" id="432719at2759"/>
<name>A0A2T7A1C7_TUBBO</name>
<comment type="caution">
    <text evidence="12">The sequence shown here is derived from an EMBL/GenBank/DDBJ whole genome shotgun (WGS) entry which is preliminary data.</text>
</comment>
<dbReference type="Gene3D" id="3.40.50.1000">
    <property type="entry name" value="HAD superfamily/HAD-like"/>
    <property type="match status" value="1"/>
</dbReference>
<keyword evidence="13" id="KW-1185">Reference proteome</keyword>
<feature type="compositionally biased region" description="Polar residues" evidence="10">
    <location>
        <begin position="16"/>
        <end position="25"/>
    </location>
</feature>
<evidence type="ECO:0000256" key="4">
    <source>
        <dbReference type="ARBA" id="ARBA00022741"/>
    </source>
</evidence>
<accession>A0A2T7A1C7</accession>
<dbReference type="GO" id="GO:0016887">
    <property type="term" value="F:ATP hydrolysis activity"/>
    <property type="evidence" value="ECO:0007669"/>
    <property type="project" value="InterPro"/>
</dbReference>
<proteinExistence type="inferred from homology"/>
<evidence type="ECO:0000313" key="13">
    <source>
        <dbReference type="Proteomes" id="UP000244722"/>
    </source>
</evidence>
<feature type="transmembrane region" description="Helical" evidence="9">
    <location>
        <begin position="382"/>
        <end position="401"/>
    </location>
</feature>
<dbReference type="InterPro" id="IPR036412">
    <property type="entry name" value="HAD-like_sf"/>
</dbReference>
<evidence type="ECO:0000256" key="3">
    <source>
        <dbReference type="ARBA" id="ARBA00022723"/>
    </source>
</evidence>
<dbReference type="GO" id="GO:0016020">
    <property type="term" value="C:membrane"/>
    <property type="evidence" value="ECO:0007669"/>
    <property type="project" value="UniProtKB-SubCell"/>
</dbReference>
<dbReference type="InterPro" id="IPR023299">
    <property type="entry name" value="ATPase_P-typ_cyto_dom_N"/>
</dbReference>
<evidence type="ECO:0000256" key="6">
    <source>
        <dbReference type="ARBA" id="ARBA00022967"/>
    </source>
</evidence>
<comment type="subcellular location">
    <subcellularLocation>
        <location evidence="1">Membrane</location>
        <topology evidence="1">Multi-pass membrane protein</topology>
    </subcellularLocation>
</comment>
<dbReference type="PANTHER" id="PTHR43520">
    <property type="entry name" value="ATP7, ISOFORM B"/>
    <property type="match status" value="1"/>
</dbReference>
<feature type="transmembrane region" description="Helical" evidence="9">
    <location>
        <begin position="421"/>
        <end position="437"/>
    </location>
</feature>
<dbReference type="STRING" id="42251.A0A2T7A1C7"/>
<feature type="transmembrane region" description="Helical" evidence="9">
    <location>
        <begin position="974"/>
        <end position="992"/>
    </location>
</feature>
<dbReference type="SUPFAM" id="SSF56784">
    <property type="entry name" value="HAD-like"/>
    <property type="match status" value="1"/>
</dbReference>
<dbReference type="NCBIfam" id="TIGR01494">
    <property type="entry name" value="ATPase_P-type"/>
    <property type="match status" value="1"/>
</dbReference>
<protein>
    <submittedName>
        <fullName evidence="12">E1-E2 ATPase-domain-containing protein</fullName>
    </submittedName>
</protein>
<dbReference type="PANTHER" id="PTHR43520:SF32">
    <property type="entry name" value="COPPER RESISTANCE P-TYPE ATPASE (EUROFUNG)"/>
    <property type="match status" value="1"/>
</dbReference>
<feature type="domain" description="HMA" evidence="11">
    <location>
        <begin position="93"/>
        <end position="164"/>
    </location>
</feature>
<feature type="transmembrane region" description="Helical" evidence="9">
    <location>
        <begin position="284"/>
        <end position="308"/>
    </location>
</feature>
<gene>
    <name evidence="12" type="ORF">B9Z19DRAFT_1099624</name>
</gene>
<dbReference type="GO" id="GO:0043682">
    <property type="term" value="F:P-type divalent copper transporter activity"/>
    <property type="evidence" value="ECO:0007669"/>
    <property type="project" value="TreeGrafter"/>
</dbReference>
<keyword evidence="5 9" id="KW-0067">ATP-binding</keyword>
<dbReference type="Pfam" id="PF00403">
    <property type="entry name" value="HMA"/>
    <property type="match status" value="1"/>
</dbReference>
<organism evidence="12 13">
    <name type="scientific">Tuber borchii</name>
    <name type="common">White truffle</name>
    <dbReference type="NCBI Taxonomy" id="42251"/>
    <lineage>
        <taxon>Eukaryota</taxon>
        <taxon>Fungi</taxon>
        <taxon>Dikarya</taxon>
        <taxon>Ascomycota</taxon>
        <taxon>Pezizomycotina</taxon>
        <taxon>Pezizomycetes</taxon>
        <taxon>Pezizales</taxon>
        <taxon>Tuberaceae</taxon>
        <taxon>Tuber</taxon>
    </lineage>
</organism>
<dbReference type="Gene3D" id="3.40.1110.10">
    <property type="entry name" value="Calcium-transporting ATPase, cytoplasmic domain N"/>
    <property type="match status" value="1"/>
</dbReference>
<dbReference type="SUPFAM" id="SSF81653">
    <property type="entry name" value="Calcium ATPase, transduction domain A"/>
    <property type="match status" value="1"/>
</dbReference>
<dbReference type="InterPro" id="IPR008250">
    <property type="entry name" value="ATPase_P-typ_transduc_dom_A_sf"/>
</dbReference>
<keyword evidence="2 9" id="KW-0812">Transmembrane</keyword>
<dbReference type="InterPro" id="IPR059000">
    <property type="entry name" value="ATPase_P-type_domA"/>
</dbReference>
<evidence type="ECO:0000256" key="10">
    <source>
        <dbReference type="SAM" id="MobiDB-lite"/>
    </source>
</evidence>
<dbReference type="InterPro" id="IPR006121">
    <property type="entry name" value="HMA_dom"/>
</dbReference>
<evidence type="ECO:0000256" key="9">
    <source>
        <dbReference type="RuleBase" id="RU362081"/>
    </source>
</evidence>
<evidence type="ECO:0000259" key="11">
    <source>
        <dbReference type="PROSITE" id="PS50846"/>
    </source>
</evidence>
<dbReference type="InterPro" id="IPR023214">
    <property type="entry name" value="HAD_sf"/>
</dbReference>
<dbReference type="GO" id="GO:0055070">
    <property type="term" value="P:copper ion homeostasis"/>
    <property type="evidence" value="ECO:0007669"/>
    <property type="project" value="TreeGrafter"/>
</dbReference>
<dbReference type="InterPro" id="IPR036163">
    <property type="entry name" value="HMA_dom_sf"/>
</dbReference>
<dbReference type="EMBL" id="NESQ01000043">
    <property type="protein sequence ID" value="PUU81527.1"/>
    <property type="molecule type" value="Genomic_DNA"/>
</dbReference>
<sequence>MNPNPNPLPNGRSIPNPASYQVSESEYSERSHHPLPVPPPRHFREWDRRVHISSSHYSVTSGFTKSTVSVNITRAHTPGTLAECVDGSGMALYEAVFSIGGMTCASCSNRITEVVESINWVQSVRVDLLSNSATVVFDGMGCGGAEVGAEAIRQQVEDTGYDCTLEELDIAGSRKKKSERGTIGVERIVSLKVEGMSCTGCAEKVAEVVGFSFPDYVLDVESPPITLTSPVIHVRYKPQPPEFTVRHIASVISSISPDFVVSVYHPPTIEDRSRQLQQVEQWRLLLRLIFCLAIGIPTFLIGIVWMAFVPESDPVRKALSKPMWKGRSTRMQWALFFLATPVMFLIADVFHKRAIRDIRALWRKGSPTPVLRRFYRFGSMNLLISLGISISYFASLVLLAINAASKPVAQPDDGKRKTNTYTYFDSTVFLTMFLLIGRSLEAYSKRKTAEAVNILGKLRPAEAFLVDNRLWRIKAVPTDQLEVGDIVSVVRGSSPPADGTIISGVSQFDERSLTGETKPVPKIEGDMLLTGTMNQGKAINMRVESIGSDTMLSQIVNVLREGQTRRAPIERLADVITAYFVPIYLSIQYGGWSAWSLSFAIAVFVIACPCSIGLAAPTALYVGSGLAAKFGILPKGGGEAFQEAAWLDCIVFSKTGTLTQGNDPKVTDELMLVGAGEDRRMAYAVAQQLEESSSHPLSRAIIAHCETKDKIPITMWDIEEVPGRGLSGIFKIANNKADVFEAVLGSERFMEENGVLDMAYHDQVLSSWKSCGKSVVLLAIRKQAVSEKAYDSRFRLVALYAAADIIRPEAPEVVRKLQESGIGVWMISGDNTTTAISVASMVGIPREHVISGVHPAEKATAPRRTRPPLFPSLPRIPFFRYLPRLPSIPCFQPSSSSIRASPTATKSRATIALVGDGINDAPALSISSVGISMNSATDVNITSAKFILVSSNLNSLITLTQLASFVFRRVKVNFMWACVYNVLAVPLAAGVLYTSAGIKVGPVWAAGIMAFRYVASRSFA</sequence>
<dbReference type="InterPro" id="IPR027256">
    <property type="entry name" value="P-typ_ATPase_IB"/>
</dbReference>
<dbReference type="SUPFAM" id="SSF55008">
    <property type="entry name" value="HMA, heavy metal-associated domain"/>
    <property type="match status" value="1"/>
</dbReference>
<dbReference type="PRINTS" id="PR00119">
    <property type="entry name" value="CATATPASE"/>
</dbReference>
<dbReference type="Gene3D" id="2.70.150.10">
    <property type="entry name" value="Calcium-transporting ATPase, cytoplasmic transduction domain A"/>
    <property type="match status" value="1"/>
</dbReference>
<keyword evidence="8 9" id="KW-0472">Membrane</keyword>
<feature type="transmembrane region" description="Helical" evidence="9">
    <location>
        <begin position="572"/>
        <end position="591"/>
    </location>
</feature>